<keyword evidence="3" id="KW-1185">Reference proteome</keyword>
<feature type="compositionally biased region" description="Acidic residues" evidence="1">
    <location>
        <begin position="1"/>
        <end position="24"/>
    </location>
</feature>
<dbReference type="OrthoDB" id="2608216at2759"/>
<protein>
    <submittedName>
        <fullName evidence="2">Uncharacterized protein</fullName>
    </submittedName>
</protein>
<organism evidence="2 3">
    <name type="scientific">Ophiobolus disseminans</name>
    <dbReference type="NCBI Taxonomy" id="1469910"/>
    <lineage>
        <taxon>Eukaryota</taxon>
        <taxon>Fungi</taxon>
        <taxon>Dikarya</taxon>
        <taxon>Ascomycota</taxon>
        <taxon>Pezizomycotina</taxon>
        <taxon>Dothideomycetes</taxon>
        <taxon>Pleosporomycetidae</taxon>
        <taxon>Pleosporales</taxon>
        <taxon>Pleosporineae</taxon>
        <taxon>Phaeosphaeriaceae</taxon>
        <taxon>Ophiobolus</taxon>
    </lineage>
</organism>
<evidence type="ECO:0000313" key="3">
    <source>
        <dbReference type="Proteomes" id="UP000799424"/>
    </source>
</evidence>
<dbReference type="AlphaFoldDB" id="A0A6A6ZHF7"/>
<gene>
    <name evidence="2" type="ORF">CC86DRAFT_304521</name>
</gene>
<dbReference type="EMBL" id="MU006240">
    <property type="protein sequence ID" value="KAF2820470.1"/>
    <property type="molecule type" value="Genomic_DNA"/>
</dbReference>
<accession>A0A6A6ZHF7</accession>
<reference evidence="2" key="1">
    <citation type="journal article" date="2020" name="Stud. Mycol.">
        <title>101 Dothideomycetes genomes: a test case for predicting lifestyles and emergence of pathogens.</title>
        <authorList>
            <person name="Haridas S."/>
            <person name="Albert R."/>
            <person name="Binder M."/>
            <person name="Bloem J."/>
            <person name="Labutti K."/>
            <person name="Salamov A."/>
            <person name="Andreopoulos B."/>
            <person name="Baker S."/>
            <person name="Barry K."/>
            <person name="Bills G."/>
            <person name="Bluhm B."/>
            <person name="Cannon C."/>
            <person name="Castanera R."/>
            <person name="Culley D."/>
            <person name="Daum C."/>
            <person name="Ezra D."/>
            <person name="Gonzalez J."/>
            <person name="Henrissat B."/>
            <person name="Kuo A."/>
            <person name="Liang C."/>
            <person name="Lipzen A."/>
            <person name="Lutzoni F."/>
            <person name="Magnuson J."/>
            <person name="Mondo S."/>
            <person name="Nolan M."/>
            <person name="Ohm R."/>
            <person name="Pangilinan J."/>
            <person name="Park H.-J."/>
            <person name="Ramirez L."/>
            <person name="Alfaro M."/>
            <person name="Sun H."/>
            <person name="Tritt A."/>
            <person name="Yoshinaga Y."/>
            <person name="Zwiers L.-H."/>
            <person name="Turgeon B."/>
            <person name="Goodwin S."/>
            <person name="Spatafora J."/>
            <person name="Crous P."/>
            <person name="Grigoriev I."/>
        </authorList>
    </citation>
    <scope>NUCLEOTIDE SEQUENCE</scope>
    <source>
        <strain evidence="2">CBS 113818</strain>
    </source>
</reference>
<sequence>DEADEEADDELETDEEIEVDETDQATEAAPDQSAANARLEKLSRIQKACLEFCIALLDHRITCREYDSPLVCALAVLGVKEEGWKGPKQYPLIRRSVRRKGVDLCNLRLRVLPQEAFSQRAESFRVYFDH</sequence>
<name>A0A6A6ZHF7_9PLEO</name>
<dbReference type="Proteomes" id="UP000799424">
    <property type="component" value="Unassembled WGS sequence"/>
</dbReference>
<feature type="non-terminal residue" evidence="2">
    <location>
        <position position="1"/>
    </location>
</feature>
<feature type="region of interest" description="Disordered" evidence="1">
    <location>
        <begin position="1"/>
        <end position="33"/>
    </location>
</feature>
<proteinExistence type="predicted"/>
<evidence type="ECO:0000313" key="2">
    <source>
        <dbReference type="EMBL" id="KAF2820470.1"/>
    </source>
</evidence>
<evidence type="ECO:0000256" key="1">
    <source>
        <dbReference type="SAM" id="MobiDB-lite"/>
    </source>
</evidence>